<dbReference type="SUPFAM" id="SSF52540">
    <property type="entry name" value="P-loop containing nucleoside triphosphate hydrolases"/>
    <property type="match status" value="1"/>
</dbReference>
<dbReference type="OrthoDB" id="3237545at2"/>
<sequence>MKIGIVDHIAELTTREGNRPIIVTVDGFSGSGKTSLAEGIARELNSRGRGYGTLLLEVELWARGWGDLAGGVRRVNDVVEGLQSGPIETQTWNWWTETLEDPIVLKPKPVILVVGSGSGQIHSDLAIWLDAPRDTRRERVARRDPYDWSDHWEEWESQELGLLEVHDSRAHADIQIGTTNNDRG</sequence>
<protein>
    <recommendedName>
        <fullName evidence="3">Uridine kinase</fullName>
    </recommendedName>
</protein>
<gene>
    <name evidence="1" type="ORF">EJ997_04015</name>
</gene>
<dbReference type="EMBL" id="CP034593">
    <property type="protein sequence ID" value="AZQ76631.1"/>
    <property type="molecule type" value="Genomic_DNA"/>
</dbReference>
<evidence type="ECO:0000313" key="1">
    <source>
        <dbReference type="EMBL" id="AZQ76631.1"/>
    </source>
</evidence>
<dbReference type="InterPro" id="IPR027417">
    <property type="entry name" value="P-loop_NTPase"/>
</dbReference>
<dbReference type="KEGG" id="flh:EJ997_04015"/>
<accession>A0A3S9PW90</accession>
<dbReference type="RefSeq" id="WP_126703439.1">
    <property type="nucleotide sequence ID" value="NZ_CP034593.1"/>
</dbReference>
<evidence type="ECO:0000313" key="2">
    <source>
        <dbReference type="Proteomes" id="UP000280344"/>
    </source>
</evidence>
<reference evidence="1 2" key="1">
    <citation type="submission" date="2018-12" db="EMBL/GenBank/DDBJ databases">
        <title>Complete genome sequence of Flaviflexus sp. H23T48.</title>
        <authorList>
            <person name="Bae J.-W."/>
            <person name="Lee J.-Y."/>
        </authorList>
    </citation>
    <scope>NUCLEOTIDE SEQUENCE [LARGE SCALE GENOMIC DNA]</scope>
    <source>
        <strain evidence="1 2">H23T48</strain>
    </source>
</reference>
<name>A0A3S9PW90_9ACTO</name>
<dbReference type="Proteomes" id="UP000280344">
    <property type="component" value="Chromosome"/>
</dbReference>
<dbReference type="AlphaFoldDB" id="A0A3S9PW90"/>
<keyword evidence="2" id="KW-1185">Reference proteome</keyword>
<proteinExistence type="predicted"/>
<organism evidence="1 2">
    <name type="scientific">Flaviflexus ciconiae</name>
    <dbReference type="NCBI Taxonomy" id="2496867"/>
    <lineage>
        <taxon>Bacteria</taxon>
        <taxon>Bacillati</taxon>
        <taxon>Actinomycetota</taxon>
        <taxon>Actinomycetes</taxon>
        <taxon>Actinomycetales</taxon>
        <taxon>Actinomycetaceae</taxon>
        <taxon>Flaviflexus</taxon>
    </lineage>
</organism>
<evidence type="ECO:0008006" key="3">
    <source>
        <dbReference type="Google" id="ProtNLM"/>
    </source>
</evidence>
<dbReference type="Gene3D" id="3.40.50.300">
    <property type="entry name" value="P-loop containing nucleotide triphosphate hydrolases"/>
    <property type="match status" value="1"/>
</dbReference>